<proteinExistence type="predicted"/>
<dbReference type="OrthoDB" id="21825at2"/>
<name>F8L7C5_SIMNZ</name>
<dbReference type="KEGG" id="sng:SNE_A07740"/>
<dbReference type="eggNOG" id="COG3491">
    <property type="taxonomic scope" value="Bacteria"/>
</dbReference>
<dbReference type="Pfam" id="PF14226">
    <property type="entry name" value="DIOX_N"/>
    <property type="match status" value="1"/>
</dbReference>
<dbReference type="Pfam" id="PF03171">
    <property type="entry name" value="2OG-FeII_Oxy"/>
    <property type="match status" value="1"/>
</dbReference>
<sequence length="335" mass="38178">MRRSLKFFVLLAFIFCGKGVALEVLDLTVISYDDFSRGDSIALEKLEQALYTQGIVGIRGVPSYREKVLTLIETAREFSALPEEVKEAYAPQSEMFLGYERGKEKFQRPDGTWVIDDLKVSYYGLVPDRPQNKWPTELDLKGPFLELGQLMAEMGEEIMLKLGMIGVSTGIYLDETPRLGRMLYYCKDRRTDYENPLWCGDHFDHSMFTALVPAFYFENGKQVPEPPEAGLFVKVGKAFKKVIANDPEVMLFQVGEFGQLVMNDKIRATEHRVQKAAGNVERYAMALFTDAPMEAVIHSTSQLTKDSRYGGVAGAPCSYREWNDRTFERYIVRDE</sequence>
<dbReference type="RefSeq" id="WP_013943118.1">
    <property type="nucleotide sequence ID" value="NC_015713.1"/>
</dbReference>
<dbReference type="PANTHER" id="PTHR48420:SF1">
    <property type="entry name" value="NON-HAEM DIOXYGENASE N-TERMINAL DOMAIN-CONTAINING PROTEIN"/>
    <property type="match status" value="1"/>
</dbReference>
<dbReference type="Proteomes" id="UP000000496">
    <property type="component" value="Chromosome gsn.131"/>
</dbReference>
<evidence type="ECO:0000259" key="1">
    <source>
        <dbReference type="Pfam" id="PF03171"/>
    </source>
</evidence>
<dbReference type="InterPro" id="IPR044861">
    <property type="entry name" value="IPNS-like_FE2OG_OXY"/>
</dbReference>
<feature type="domain" description="Isopenicillin N synthase-like Fe(2+) 2OG dioxygenase" evidence="1">
    <location>
        <begin position="191"/>
        <end position="289"/>
    </location>
</feature>
<protein>
    <submittedName>
        <fullName evidence="3">Uncharacterized protein</fullName>
    </submittedName>
</protein>
<reference evidence="3 4" key="2">
    <citation type="journal article" date="2011" name="Mol. Biol. Evol.">
        <title>Unity in variety--the pan-genome of the Chlamydiae.</title>
        <authorList>
            <person name="Collingro A."/>
            <person name="Tischler P."/>
            <person name="Weinmaier T."/>
            <person name="Penz T."/>
            <person name="Heinz E."/>
            <person name="Brunham R.C."/>
            <person name="Read T.D."/>
            <person name="Bavoil P.M."/>
            <person name="Sachse K."/>
            <person name="Kahane S."/>
            <person name="Friedman M.G."/>
            <person name="Rattei T."/>
            <person name="Myers G.S."/>
            <person name="Horn M."/>
        </authorList>
    </citation>
    <scope>NUCLEOTIDE SEQUENCE [LARGE SCALE GENOMIC DNA]</scope>
    <source>
        <strain evidence="4">ATCC VR-1471 / Z</strain>
    </source>
</reference>
<dbReference type="EMBL" id="FR872582">
    <property type="protein sequence ID" value="CCB88651.1"/>
    <property type="molecule type" value="Genomic_DNA"/>
</dbReference>
<dbReference type="InterPro" id="IPR026992">
    <property type="entry name" value="DIOX_N"/>
</dbReference>
<dbReference type="SUPFAM" id="SSF51197">
    <property type="entry name" value="Clavaminate synthase-like"/>
    <property type="match status" value="1"/>
</dbReference>
<dbReference type="STRING" id="331113.SNE_A07740"/>
<evidence type="ECO:0000259" key="2">
    <source>
        <dbReference type="Pfam" id="PF14226"/>
    </source>
</evidence>
<feature type="domain" description="Non-haem dioxygenase N-terminal" evidence="2">
    <location>
        <begin position="37"/>
        <end position="136"/>
    </location>
</feature>
<evidence type="ECO:0000313" key="4">
    <source>
        <dbReference type="Proteomes" id="UP000000496"/>
    </source>
</evidence>
<accession>F8L7C5</accession>
<gene>
    <name evidence="3" type="ordered locus">SNE_A07740</name>
</gene>
<keyword evidence="4" id="KW-1185">Reference proteome</keyword>
<dbReference type="InterPro" id="IPR027443">
    <property type="entry name" value="IPNS-like_sf"/>
</dbReference>
<evidence type="ECO:0000313" key="3">
    <source>
        <dbReference type="EMBL" id="CCB88651.1"/>
    </source>
</evidence>
<dbReference type="HOGENOM" id="CLU_828731_0_0_0"/>
<dbReference type="PANTHER" id="PTHR48420">
    <property type="entry name" value="NON-HAEM DIOXYGENASE N-TERMINAL DOMAIN-CONTAINING PROTEIN"/>
    <property type="match status" value="1"/>
</dbReference>
<dbReference type="AlphaFoldDB" id="F8L7C5"/>
<reference key="1">
    <citation type="journal article" date="2011" name="Mol. Biol. Evol.">
        <title>Unity in variety -- the pan-genome of the Chlamydiae.</title>
        <authorList>
            <person name="Collingro A."/>
            <person name="Tischler P."/>
            <person name="Weinmaier T."/>
            <person name="Penz T."/>
            <person name="Heinz E."/>
            <person name="Brunham R.C."/>
            <person name="Read T.D."/>
            <person name="Bavoil P.M."/>
            <person name="Sachse K."/>
            <person name="Kahane S."/>
            <person name="Friedman M.G."/>
            <person name="Rattei T."/>
            <person name="Myers G.S.A."/>
            <person name="Horn M."/>
        </authorList>
    </citation>
    <scope>NUCLEOTIDE SEQUENCE</scope>
    <source>
        <strain>Z</strain>
    </source>
</reference>
<dbReference type="Gene3D" id="2.60.120.330">
    <property type="entry name" value="B-lactam Antibiotic, Isopenicillin N Synthase, Chain"/>
    <property type="match status" value="1"/>
</dbReference>
<organism evidence="3 4">
    <name type="scientific">Simkania negevensis (strain ATCC VR-1471 / DSM 27360 / Z)</name>
    <dbReference type="NCBI Taxonomy" id="331113"/>
    <lineage>
        <taxon>Bacteria</taxon>
        <taxon>Pseudomonadati</taxon>
        <taxon>Chlamydiota</taxon>
        <taxon>Chlamydiia</taxon>
        <taxon>Parachlamydiales</taxon>
        <taxon>Simkaniaceae</taxon>
        <taxon>Simkania</taxon>
    </lineage>
</organism>